<protein>
    <submittedName>
        <fullName evidence="1">Uncharacterized protein</fullName>
    </submittedName>
</protein>
<accession>A0ACD4RGL9</accession>
<sequence>MQEPKLEGDQMYYVVVDIGCSDCGEASNVVGIFTEETKARTALREYKAANKLDLYGDDHQFLIYKIEKLNAINNNSFDHLIYDSEEE</sequence>
<evidence type="ECO:0000313" key="2">
    <source>
        <dbReference type="Proteomes" id="UP001226091"/>
    </source>
</evidence>
<organism evidence="1 2">
    <name type="scientific">Metabacillus hrfriensis</name>
    <dbReference type="NCBI Taxonomy" id="3048891"/>
    <lineage>
        <taxon>Bacteria</taxon>
        <taxon>Bacillati</taxon>
        <taxon>Bacillota</taxon>
        <taxon>Bacilli</taxon>
        <taxon>Bacillales</taxon>
        <taxon>Bacillaceae</taxon>
        <taxon>Metabacillus</taxon>
    </lineage>
</organism>
<name>A0ACD4RGL9_9BACI</name>
<keyword evidence="2" id="KW-1185">Reference proteome</keyword>
<dbReference type="Proteomes" id="UP001226091">
    <property type="component" value="Chromosome"/>
</dbReference>
<evidence type="ECO:0000313" key="1">
    <source>
        <dbReference type="EMBL" id="WHZ59320.1"/>
    </source>
</evidence>
<gene>
    <name evidence="1" type="ORF">QLQ22_08350</name>
</gene>
<proteinExistence type="predicted"/>
<reference evidence="2" key="1">
    <citation type="journal article" date="2025" name="Aquaculture">
        <title>Assessment of the bioflocculant production and safety properties of Metabacillus hrfriensis sp. nov. based on phenotypic and whole-genome sequencing analysis.</title>
        <authorList>
            <person name="Zhang R."/>
            <person name="Zhao Z."/>
            <person name="Luo L."/>
            <person name="Wang S."/>
            <person name="Guo K."/>
            <person name="Xu W."/>
        </authorList>
    </citation>
    <scope>NUCLEOTIDE SEQUENCE [LARGE SCALE GENOMIC DNA]</scope>
    <source>
        <strain evidence="2">CT-WN-B3</strain>
    </source>
</reference>
<dbReference type="EMBL" id="CP126116">
    <property type="protein sequence ID" value="WHZ59320.1"/>
    <property type="molecule type" value="Genomic_DNA"/>
</dbReference>